<dbReference type="FunFam" id="1.10.287.770:FF:000012">
    <property type="entry name" value="Pickpocket 10"/>
    <property type="match status" value="1"/>
</dbReference>
<evidence type="ECO:0000256" key="3">
    <source>
        <dbReference type="ARBA" id="ARBA00022448"/>
    </source>
</evidence>
<dbReference type="GO" id="GO:0015280">
    <property type="term" value="F:ligand-gated sodium channel activity"/>
    <property type="evidence" value="ECO:0007669"/>
    <property type="project" value="TreeGrafter"/>
</dbReference>
<dbReference type="AlphaFoldDB" id="A0A7R9PC38"/>
<organism evidence="14">
    <name type="scientific">Timema californicum</name>
    <name type="common">California timema</name>
    <name type="synonym">Walking stick</name>
    <dbReference type="NCBI Taxonomy" id="61474"/>
    <lineage>
        <taxon>Eukaryota</taxon>
        <taxon>Metazoa</taxon>
        <taxon>Ecdysozoa</taxon>
        <taxon>Arthropoda</taxon>
        <taxon>Hexapoda</taxon>
        <taxon>Insecta</taxon>
        <taxon>Pterygota</taxon>
        <taxon>Neoptera</taxon>
        <taxon>Polyneoptera</taxon>
        <taxon>Phasmatodea</taxon>
        <taxon>Timematodea</taxon>
        <taxon>Timematoidea</taxon>
        <taxon>Timematidae</taxon>
        <taxon>Timema</taxon>
    </lineage>
</organism>
<name>A0A7R9PC38_TIMCA</name>
<keyword evidence="4 12" id="KW-0894">Sodium channel</keyword>
<evidence type="ECO:0000256" key="12">
    <source>
        <dbReference type="RuleBase" id="RU000679"/>
    </source>
</evidence>
<dbReference type="PANTHER" id="PTHR11690:SF175">
    <property type="entry name" value="PICKPOCKET 13-RELATED"/>
    <property type="match status" value="1"/>
</dbReference>
<dbReference type="Gene3D" id="1.10.287.820">
    <property type="entry name" value="Acid-sensing ion channel domain"/>
    <property type="match status" value="1"/>
</dbReference>
<keyword evidence="8 12" id="KW-0406">Ion transport</keyword>
<keyword evidence="3 12" id="KW-0813">Transport</keyword>
<reference evidence="14" key="1">
    <citation type="submission" date="2020-11" db="EMBL/GenBank/DDBJ databases">
        <authorList>
            <person name="Tran Van P."/>
        </authorList>
    </citation>
    <scope>NUCLEOTIDE SEQUENCE</scope>
</reference>
<keyword evidence="5 12" id="KW-0812">Transmembrane</keyword>
<dbReference type="InterPro" id="IPR001873">
    <property type="entry name" value="ENaC"/>
</dbReference>
<keyword evidence="6 13" id="KW-1133">Transmembrane helix</keyword>
<dbReference type="EMBL" id="OE185645">
    <property type="protein sequence ID" value="CAD7577449.1"/>
    <property type="molecule type" value="Genomic_DNA"/>
</dbReference>
<evidence type="ECO:0000256" key="1">
    <source>
        <dbReference type="ARBA" id="ARBA00004141"/>
    </source>
</evidence>
<evidence type="ECO:0000256" key="4">
    <source>
        <dbReference type="ARBA" id="ARBA00022461"/>
    </source>
</evidence>
<dbReference type="Gene3D" id="1.10.287.770">
    <property type="entry name" value="YojJ-like"/>
    <property type="match status" value="1"/>
</dbReference>
<evidence type="ECO:0000256" key="13">
    <source>
        <dbReference type="SAM" id="Phobius"/>
    </source>
</evidence>
<feature type="transmembrane region" description="Helical" evidence="13">
    <location>
        <begin position="358"/>
        <end position="385"/>
    </location>
</feature>
<dbReference type="GO" id="GO:0005886">
    <property type="term" value="C:plasma membrane"/>
    <property type="evidence" value="ECO:0007669"/>
    <property type="project" value="TreeGrafter"/>
</dbReference>
<evidence type="ECO:0000256" key="8">
    <source>
        <dbReference type="ARBA" id="ARBA00023065"/>
    </source>
</evidence>
<dbReference type="Pfam" id="PF00858">
    <property type="entry name" value="ASC"/>
    <property type="match status" value="2"/>
</dbReference>
<dbReference type="PANTHER" id="PTHR11690">
    <property type="entry name" value="AMILORIDE-SENSITIVE SODIUM CHANNEL-RELATED"/>
    <property type="match status" value="1"/>
</dbReference>
<evidence type="ECO:0000256" key="11">
    <source>
        <dbReference type="ARBA" id="ARBA00023303"/>
    </source>
</evidence>
<comment type="similarity">
    <text evidence="2 12">Belongs to the amiloride-sensitive sodium channel (TC 1.A.6) family.</text>
</comment>
<evidence type="ECO:0000256" key="6">
    <source>
        <dbReference type="ARBA" id="ARBA00022989"/>
    </source>
</evidence>
<evidence type="ECO:0000256" key="9">
    <source>
        <dbReference type="ARBA" id="ARBA00023136"/>
    </source>
</evidence>
<evidence type="ECO:0000313" key="14">
    <source>
        <dbReference type="EMBL" id="CAD7577449.1"/>
    </source>
</evidence>
<evidence type="ECO:0000256" key="7">
    <source>
        <dbReference type="ARBA" id="ARBA00023053"/>
    </source>
</evidence>
<keyword evidence="7" id="KW-0915">Sodium</keyword>
<evidence type="ECO:0000256" key="10">
    <source>
        <dbReference type="ARBA" id="ARBA00023201"/>
    </source>
</evidence>
<proteinExistence type="inferred from homology"/>
<accession>A0A7R9PC38</accession>
<keyword evidence="11 12" id="KW-0407">Ion channel</keyword>
<keyword evidence="10 12" id="KW-0739">Sodium transport</keyword>
<evidence type="ECO:0000256" key="2">
    <source>
        <dbReference type="ARBA" id="ARBA00007193"/>
    </source>
</evidence>
<comment type="subcellular location">
    <subcellularLocation>
        <location evidence="1">Membrane</location>
        <topology evidence="1">Multi-pass membrane protein</topology>
    </subcellularLocation>
</comment>
<protein>
    <submittedName>
        <fullName evidence="14">(California timema) hypothetical protein</fullName>
    </submittedName>
</protein>
<evidence type="ECO:0000256" key="5">
    <source>
        <dbReference type="ARBA" id="ARBA00022692"/>
    </source>
</evidence>
<sequence length="395" mass="43939">MAGRQRLEACVVIFHHPGICHGSTQDGREVSAHDFPGKRGEMSGGEGNGLDWHCLSLRCLGGREVIYLRNKKLLDTRSNRTTGPGKMKLEMKVPTVVYVLSNGDVPLYNTPWDHKIIAKLGTITRKKIAINDVNNVPEVRYVSASQRRCQFHEENSLTAYPAYSYSACVIECRLHAQLHLCNCTTHFFPQFDQAYVPVASSCRFSKSLAVRFPSPRTTSNTERHLLTSVTISPLTSDEPLRSLKSGVVAHDNVKIDKAKEVGALILKSMHDVNTTCDLKGLVCILGKWERLNTLQPHWSSETNLHCDCPSGCDELELDVVFSSLGTRKPRNLSSVEIELGLLPSERYKRNVVRGPLDLVVSMGGATGLFVGASLLSFAEFLYYFTVRLCGTVRMR</sequence>
<keyword evidence="9 13" id="KW-0472">Membrane</keyword>
<gene>
    <name evidence="14" type="ORF">TCMB3V08_LOCUS9999</name>
</gene>